<dbReference type="InterPro" id="IPR011664">
    <property type="entry name" value="Abi_system_AbiD/AbiF-like"/>
</dbReference>
<keyword evidence="2" id="KW-1185">Reference proteome</keyword>
<reference evidence="2" key="1">
    <citation type="submission" date="2013-02" db="EMBL/GenBank/DDBJ databases">
        <title>The complete genome sequence of Corynebacterium casei LMG S-19264 (=DSM 44701).</title>
        <authorList>
            <person name="Ruckert C."/>
            <person name="Albersmeier A."/>
            <person name="Kalinowski J."/>
        </authorList>
    </citation>
    <scope>NUCLEOTIDE SEQUENCE [LARGE SCALE GENOMIC DNA]</scope>
    <source>
        <strain evidence="2">LMG S-19264</strain>
    </source>
</reference>
<proteinExistence type="predicted"/>
<dbReference type="InterPro" id="IPR017034">
    <property type="entry name" value="Abi_system_AbiD/AbiF"/>
</dbReference>
<dbReference type="Proteomes" id="UP000019226">
    <property type="component" value="Chromosome"/>
</dbReference>
<gene>
    <name evidence="1" type="ORF">CCASEI_01095</name>
</gene>
<name>A0ABM5PLU1_9CORY</name>
<evidence type="ECO:0000313" key="1">
    <source>
        <dbReference type="EMBL" id="AHI18804.1"/>
    </source>
</evidence>
<evidence type="ECO:0000313" key="2">
    <source>
        <dbReference type="Proteomes" id="UP000019226"/>
    </source>
</evidence>
<organism evidence="1 2">
    <name type="scientific">Corynebacterium casei LMG S-19264</name>
    <dbReference type="NCBI Taxonomy" id="1285583"/>
    <lineage>
        <taxon>Bacteria</taxon>
        <taxon>Bacillati</taxon>
        <taxon>Actinomycetota</taxon>
        <taxon>Actinomycetes</taxon>
        <taxon>Mycobacteriales</taxon>
        <taxon>Corynebacteriaceae</taxon>
        <taxon>Corynebacterium</taxon>
    </lineage>
</organism>
<dbReference type="PIRSF" id="PIRSF034934">
    <property type="entry name" value="AbiF_AbiD"/>
    <property type="match status" value="1"/>
</dbReference>
<sequence length="350" mass="40681">MGICSYNLEIIIEPAPVSTGSGLDTFKPMNSGTSRPLKVYKTYAQQIDLLCERGLIINDPDFATKWLQEAGYYRLSLYMFHFRVTDEDGNKLNKFQDNTTFDEIVSLYVFDRGLRTRVFSGIEKIEVSLRARMGYLLGEYDPDVHMMPWYFRSTRKHTQLVKTFKLRIDRAIAGNDEVALHHEAQYGGRLPFWVLTDLLDFSDLSKMYEQLHSKDQRKLAREFELNDPPRKRKQRQSNLSGWLHQLSLVRNFTAHHSRLWDRKFGAKDISDAQGVRGFFQDFANPGQSKDMYGVLTIMAFLLESIEGNTEWARGMGQYLDRSFSEMPSKSPADMGFPQGWKTLQPWIHEK</sequence>
<dbReference type="EMBL" id="CP004350">
    <property type="protein sequence ID" value="AHI18804.1"/>
    <property type="molecule type" value="Genomic_DNA"/>
</dbReference>
<dbReference type="Pfam" id="PF07751">
    <property type="entry name" value="Abi_2"/>
    <property type="match status" value="1"/>
</dbReference>
<protein>
    <submittedName>
        <fullName evidence="1">Uncharacterized protein</fullName>
    </submittedName>
</protein>
<accession>A0ABM5PLU1</accession>